<dbReference type="AlphaFoldDB" id="A0A915IFL0"/>
<accession>A0A915IFL0</accession>
<name>A0A915IFL0_ROMCU</name>
<protein>
    <submittedName>
        <fullName evidence="2">Uncharacterized protein</fullName>
    </submittedName>
</protein>
<dbReference type="WBParaSite" id="nRc.2.0.1.t12593-RA">
    <property type="protein sequence ID" value="nRc.2.0.1.t12593-RA"/>
    <property type="gene ID" value="nRc.2.0.1.g12593"/>
</dbReference>
<dbReference type="Proteomes" id="UP000887565">
    <property type="component" value="Unplaced"/>
</dbReference>
<sequence length="91" mass="9548">MYDEMCIDRENSHSHYIFEATAANKSPTTDVAAVDVVSVAKESSAVAALVSAIRTAAAVADDSEPAEPPGLVLAEMVSILWILINDDAPTS</sequence>
<reference evidence="2" key="1">
    <citation type="submission" date="2022-11" db="UniProtKB">
        <authorList>
            <consortium name="WormBaseParasite"/>
        </authorList>
    </citation>
    <scope>IDENTIFICATION</scope>
</reference>
<proteinExistence type="predicted"/>
<keyword evidence="1" id="KW-1185">Reference proteome</keyword>
<evidence type="ECO:0000313" key="1">
    <source>
        <dbReference type="Proteomes" id="UP000887565"/>
    </source>
</evidence>
<organism evidence="1 2">
    <name type="scientific">Romanomermis culicivorax</name>
    <name type="common">Nematode worm</name>
    <dbReference type="NCBI Taxonomy" id="13658"/>
    <lineage>
        <taxon>Eukaryota</taxon>
        <taxon>Metazoa</taxon>
        <taxon>Ecdysozoa</taxon>
        <taxon>Nematoda</taxon>
        <taxon>Enoplea</taxon>
        <taxon>Dorylaimia</taxon>
        <taxon>Mermithida</taxon>
        <taxon>Mermithoidea</taxon>
        <taxon>Mermithidae</taxon>
        <taxon>Romanomermis</taxon>
    </lineage>
</organism>
<evidence type="ECO:0000313" key="2">
    <source>
        <dbReference type="WBParaSite" id="nRc.2.0.1.t12593-RA"/>
    </source>
</evidence>